<evidence type="ECO:0000313" key="3">
    <source>
        <dbReference type="Proteomes" id="UP000198228"/>
    </source>
</evidence>
<organism evidence="2 3">
    <name type="scientific">Micromonospora purpureochromogenes</name>
    <dbReference type="NCBI Taxonomy" id="47872"/>
    <lineage>
        <taxon>Bacteria</taxon>
        <taxon>Bacillati</taxon>
        <taxon>Actinomycetota</taxon>
        <taxon>Actinomycetes</taxon>
        <taxon>Micromonosporales</taxon>
        <taxon>Micromonosporaceae</taxon>
        <taxon>Micromonospora</taxon>
    </lineage>
</organism>
<dbReference type="AlphaFoldDB" id="A0A1C4UBT6"/>
<reference evidence="2 3" key="1">
    <citation type="submission" date="2016-06" db="EMBL/GenBank/DDBJ databases">
        <authorList>
            <person name="Kjaerup R.B."/>
            <person name="Dalgaard T.S."/>
            <person name="Juul-Madsen H.R."/>
        </authorList>
    </citation>
    <scope>NUCLEOTIDE SEQUENCE [LARGE SCALE GENOMIC DNA]</scope>
    <source>
        <strain evidence="2 3">DSM 43821</strain>
    </source>
</reference>
<feature type="compositionally biased region" description="Basic and acidic residues" evidence="1">
    <location>
        <begin position="426"/>
        <end position="436"/>
    </location>
</feature>
<evidence type="ECO:0000256" key="1">
    <source>
        <dbReference type="SAM" id="MobiDB-lite"/>
    </source>
</evidence>
<gene>
    <name evidence="2" type="ORF">GA0074696_0255</name>
</gene>
<dbReference type="EMBL" id="LT607410">
    <property type="protein sequence ID" value="SCE69089.1"/>
    <property type="molecule type" value="Genomic_DNA"/>
</dbReference>
<name>A0A1C4UBT6_9ACTN</name>
<evidence type="ECO:0000313" key="2">
    <source>
        <dbReference type="EMBL" id="SCE69089.1"/>
    </source>
</evidence>
<feature type="compositionally biased region" description="Low complexity" evidence="1">
    <location>
        <begin position="440"/>
        <end position="449"/>
    </location>
</feature>
<feature type="region of interest" description="Disordered" evidence="1">
    <location>
        <begin position="387"/>
        <end position="459"/>
    </location>
</feature>
<feature type="compositionally biased region" description="Pro residues" evidence="1">
    <location>
        <begin position="588"/>
        <end position="603"/>
    </location>
</feature>
<protein>
    <submittedName>
        <fullName evidence="2">Uncharacterized protein</fullName>
    </submittedName>
</protein>
<sequence length="790" mass="84542">MTATSSTVWRPFYDEPLFVPELLHGPDTVPGLLRDRIVGYLTRVAEIRRAPLHTCTAFNALHFGFDLDAHGYRAEVLAPDLFVQVAAEQQERPVLPVGTFVHIDRGGRRSLLAEVVARYGADPAVDDDGWVPAALSGAPPGRDEPDGTRTGVERVILDVEAFGAPLTAADYTELDRLRRRGQVLDARGHLTGPVHYPAGNGGRDDVALYGAYLLGPARPLLLGGPLGGLLTDPGDGRVLTAALHQALRTIDQLLDTARTLRRWHGYAISRARFKQRRRVGWPGLPAADVDDVVGAVRRSGPQPRYTGVWPLLAARVAGDGMDADPLELAGAADVLVHTNLTAADLVAEAIDGLLPGGVHLRVDDVWQAGGLWRAQREPIPATVLAADPRTPLGLGHQPAVQDSLEPSETGSASSAGGRQPAPPEPPAEHGVPKGEETIPGEDGTPGEDAAAGEEPGENLSDLVVVRDSLVVYTVALRESHWNAGELPLPEQAADVLADGLLIMQLHHDGETLDESEQIQRISRDGTVLTGISWPWSFYPGIKVTVAAARNATRLSVTTTLLDQPLPYGDHYRWETNTAILAAAIGADQPPPQPTAPPEAPEPLPVNTSQRHRGVPQLRGLIIAALRRHGAPGAFQARRLTGPQLLAALFGPDLVAPPLMWEVIYTCDRLVDAGKLTKESGATSPGRLGSGGPDVFVWWPDDTARRNAHQNTPRDAVLAGRVREHWVPPFCRLLQPGHQASDTARQAYAAWVVEVRGPDADTNLPAGYTFVRGQLRGAGESAGLLRLAAEP</sequence>
<proteinExistence type="predicted"/>
<accession>A0A1C4UBT6</accession>
<feature type="region of interest" description="Disordered" evidence="1">
    <location>
        <begin position="586"/>
        <end position="611"/>
    </location>
</feature>
<dbReference type="RefSeq" id="WP_088959391.1">
    <property type="nucleotide sequence ID" value="NZ_LT607410.1"/>
</dbReference>
<dbReference type="Proteomes" id="UP000198228">
    <property type="component" value="Chromosome I"/>
</dbReference>
<feature type="compositionally biased region" description="Polar residues" evidence="1">
    <location>
        <begin position="404"/>
        <end position="416"/>
    </location>
</feature>